<protein>
    <recommendedName>
        <fullName evidence="4">Large ribosomal subunit protein uL15</fullName>
    </recommendedName>
</protein>
<dbReference type="Gene3D" id="3.100.10.10">
    <property type="match status" value="1"/>
</dbReference>
<feature type="region of interest" description="Disordered" evidence="5">
    <location>
        <begin position="1"/>
        <end position="69"/>
    </location>
</feature>
<dbReference type="InterPro" id="IPR036227">
    <property type="entry name" value="Ribosomal_uL15/eL18_sf"/>
</dbReference>
<dbReference type="SUPFAM" id="SSF52080">
    <property type="entry name" value="Ribosomal proteins L15p and L18e"/>
    <property type="match status" value="1"/>
</dbReference>
<evidence type="ECO:0000256" key="3">
    <source>
        <dbReference type="ARBA" id="ARBA00023274"/>
    </source>
</evidence>
<keyword evidence="4" id="KW-0694">RNA-binding</keyword>
<keyword evidence="4" id="KW-0699">rRNA-binding</keyword>
<keyword evidence="2 4" id="KW-0689">Ribosomal protein</keyword>
<dbReference type="Proteomes" id="UP000176429">
    <property type="component" value="Unassembled WGS sequence"/>
</dbReference>
<name>A0A1G2NXB5_9BACT</name>
<proteinExistence type="inferred from homology"/>
<evidence type="ECO:0000256" key="4">
    <source>
        <dbReference type="HAMAP-Rule" id="MF_01341"/>
    </source>
</evidence>
<dbReference type="PANTHER" id="PTHR12934">
    <property type="entry name" value="50S RIBOSOMAL PROTEIN L15"/>
    <property type="match status" value="1"/>
</dbReference>
<dbReference type="AlphaFoldDB" id="A0A1G2NXB5"/>
<dbReference type="InterPro" id="IPR030878">
    <property type="entry name" value="Ribosomal_uL15"/>
</dbReference>
<evidence type="ECO:0000313" key="7">
    <source>
        <dbReference type="EMBL" id="OHA39982.1"/>
    </source>
</evidence>
<evidence type="ECO:0000313" key="8">
    <source>
        <dbReference type="Proteomes" id="UP000176429"/>
    </source>
</evidence>
<dbReference type="InterPro" id="IPR005749">
    <property type="entry name" value="Ribosomal_uL15_bac-type"/>
</dbReference>
<dbReference type="Pfam" id="PF00828">
    <property type="entry name" value="Ribosomal_L27A"/>
    <property type="match status" value="1"/>
</dbReference>
<accession>A0A1G2NXB5</accession>
<feature type="domain" description="Large ribosomal subunit protein uL15/eL18" evidence="6">
    <location>
        <begin position="76"/>
        <end position="138"/>
    </location>
</feature>
<dbReference type="GO" id="GO:0003735">
    <property type="term" value="F:structural constituent of ribosome"/>
    <property type="evidence" value="ECO:0007669"/>
    <property type="project" value="InterPro"/>
</dbReference>
<gene>
    <name evidence="4" type="primary">rplO</name>
    <name evidence="7" type="ORF">A3H68_00030</name>
</gene>
<evidence type="ECO:0000256" key="1">
    <source>
        <dbReference type="ARBA" id="ARBA00007320"/>
    </source>
</evidence>
<comment type="caution">
    <text evidence="7">The sequence shown here is derived from an EMBL/GenBank/DDBJ whole genome shotgun (WGS) entry which is preliminary data.</text>
</comment>
<reference evidence="7 8" key="1">
    <citation type="journal article" date="2016" name="Nat. Commun.">
        <title>Thousands of microbial genomes shed light on interconnected biogeochemical processes in an aquifer system.</title>
        <authorList>
            <person name="Anantharaman K."/>
            <person name="Brown C.T."/>
            <person name="Hug L.A."/>
            <person name="Sharon I."/>
            <person name="Castelle C.J."/>
            <person name="Probst A.J."/>
            <person name="Thomas B.C."/>
            <person name="Singh A."/>
            <person name="Wilkins M.J."/>
            <person name="Karaoz U."/>
            <person name="Brodie E.L."/>
            <person name="Williams K.H."/>
            <person name="Hubbard S.S."/>
            <person name="Banfield J.F."/>
        </authorList>
    </citation>
    <scope>NUCLEOTIDE SEQUENCE [LARGE SCALE GENOMIC DNA]</scope>
</reference>
<sequence length="147" mass="15870">MISLSQLKRRNPSVKSSQVGRGGKRGKTSGRGGKGQTARAGHKVRPEVRDFIKSLPKLRGRGKNSNKSFQERAKAVNLADIAAVFENGEVVSPESLRVKGLVRSHSGRLPRVKILGGIKISKKLTFSGCEFSESARKALGMSESKAE</sequence>
<dbReference type="HAMAP" id="MF_01341">
    <property type="entry name" value="Ribosomal_uL15"/>
    <property type="match status" value="1"/>
</dbReference>
<evidence type="ECO:0000256" key="5">
    <source>
        <dbReference type="SAM" id="MobiDB-lite"/>
    </source>
</evidence>
<dbReference type="GO" id="GO:0022625">
    <property type="term" value="C:cytosolic large ribosomal subunit"/>
    <property type="evidence" value="ECO:0007669"/>
    <property type="project" value="TreeGrafter"/>
</dbReference>
<comment type="function">
    <text evidence="4">Binds to the 23S rRNA.</text>
</comment>
<dbReference type="GO" id="GO:0006412">
    <property type="term" value="P:translation"/>
    <property type="evidence" value="ECO:0007669"/>
    <property type="project" value="UniProtKB-UniRule"/>
</dbReference>
<evidence type="ECO:0000259" key="6">
    <source>
        <dbReference type="Pfam" id="PF00828"/>
    </source>
</evidence>
<evidence type="ECO:0000256" key="2">
    <source>
        <dbReference type="ARBA" id="ARBA00022980"/>
    </source>
</evidence>
<comment type="subunit">
    <text evidence="4">Part of the 50S ribosomal subunit.</text>
</comment>
<dbReference type="EMBL" id="MHSH01000057">
    <property type="protein sequence ID" value="OHA39982.1"/>
    <property type="molecule type" value="Genomic_DNA"/>
</dbReference>
<dbReference type="GO" id="GO:0019843">
    <property type="term" value="F:rRNA binding"/>
    <property type="evidence" value="ECO:0007669"/>
    <property type="project" value="UniProtKB-UniRule"/>
</dbReference>
<organism evidence="7 8">
    <name type="scientific">Candidatus Taylorbacteria bacterium RIFCSPLOWO2_02_FULL_46_40</name>
    <dbReference type="NCBI Taxonomy" id="1802329"/>
    <lineage>
        <taxon>Bacteria</taxon>
        <taxon>Candidatus Tayloriibacteriota</taxon>
    </lineage>
</organism>
<dbReference type="PANTHER" id="PTHR12934:SF11">
    <property type="entry name" value="LARGE RIBOSOMAL SUBUNIT PROTEIN UL15M"/>
    <property type="match status" value="1"/>
</dbReference>
<comment type="similarity">
    <text evidence="1 4">Belongs to the universal ribosomal protein uL15 family.</text>
</comment>
<dbReference type="InterPro" id="IPR021131">
    <property type="entry name" value="Ribosomal_uL15/eL18"/>
</dbReference>
<keyword evidence="3 4" id="KW-0687">Ribonucleoprotein</keyword>